<evidence type="ECO:0000256" key="2">
    <source>
        <dbReference type="ARBA" id="ARBA00024237"/>
    </source>
</evidence>
<feature type="region of interest" description="Disordered" evidence="3">
    <location>
        <begin position="192"/>
        <end position="219"/>
    </location>
</feature>
<evidence type="ECO:0000313" key="8">
    <source>
        <dbReference type="EMBL" id="CAF3528629.1"/>
    </source>
</evidence>
<evidence type="ECO:0000256" key="1">
    <source>
        <dbReference type="ARBA" id="ARBA00024205"/>
    </source>
</evidence>
<keyword evidence="16" id="KW-1185">Reference proteome</keyword>
<gene>
    <name evidence="8" type="ORF">FME351_LOCUS18358</name>
    <name evidence="9" type="ORF">GRG538_LOCUS26522</name>
    <name evidence="10" type="ORF">HFQ381_LOCUS14189</name>
    <name evidence="5" type="ORF">KIK155_LOCUS3019</name>
    <name evidence="6" type="ORF">LUA448_LOCUS13137</name>
    <name evidence="14" type="ORF">QYT958_LOCUS25128</name>
    <name evidence="7" type="ORF">TIS948_LOCUS24530</name>
    <name evidence="11" type="ORF">TOA249_LOCUS5466</name>
    <name evidence="12" type="ORF">TSG867_LOCUS24835</name>
    <name evidence="13" type="ORF">UJA718_LOCUS30702</name>
</gene>
<dbReference type="PANTHER" id="PTHR46355">
    <property type="entry name" value="UPF0428 PROTEIN CXORF56"/>
    <property type="match status" value="1"/>
</dbReference>
<dbReference type="GO" id="GO:0005737">
    <property type="term" value="C:cytoplasm"/>
    <property type="evidence" value="ECO:0007669"/>
    <property type="project" value="GOC"/>
</dbReference>
<feature type="compositionally biased region" description="Basic and acidic residues" evidence="3">
    <location>
        <begin position="192"/>
        <end position="209"/>
    </location>
</feature>
<evidence type="ECO:0000313" key="15">
    <source>
        <dbReference type="Proteomes" id="UP000663833"/>
    </source>
</evidence>
<evidence type="ECO:0000313" key="11">
    <source>
        <dbReference type="EMBL" id="CAF4527393.1"/>
    </source>
</evidence>
<dbReference type="EMBL" id="CAJNXB010004231">
    <property type="protein sequence ID" value="CAF3365086.1"/>
    <property type="molecule type" value="Genomic_DNA"/>
</dbReference>
<organism evidence="6 15">
    <name type="scientific">Rotaria socialis</name>
    <dbReference type="NCBI Taxonomy" id="392032"/>
    <lineage>
        <taxon>Eukaryota</taxon>
        <taxon>Metazoa</taxon>
        <taxon>Spiralia</taxon>
        <taxon>Gnathifera</taxon>
        <taxon>Rotifera</taxon>
        <taxon>Eurotatoria</taxon>
        <taxon>Bdelloidea</taxon>
        <taxon>Philodinida</taxon>
        <taxon>Philodinidae</taxon>
        <taxon>Rotaria</taxon>
    </lineage>
</organism>
<dbReference type="Proteomes" id="UP000663862">
    <property type="component" value="Unassembled WGS sequence"/>
</dbReference>
<evidence type="ECO:0000313" key="13">
    <source>
        <dbReference type="EMBL" id="CAF4582923.1"/>
    </source>
</evidence>
<dbReference type="Proteomes" id="UP000663869">
    <property type="component" value="Unassembled WGS sequence"/>
</dbReference>
<dbReference type="Proteomes" id="UP000663848">
    <property type="component" value="Unassembled WGS sequence"/>
</dbReference>
<evidence type="ECO:0000256" key="3">
    <source>
        <dbReference type="SAM" id="MobiDB-lite"/>
    </source>
</evidence>
<name>A0A817W0F1_9BILA</name>
<evidence type="ECO:0000313" key="12">
    <source>
        <dbReference type="EMBL" id="CAF4553677.1"/>
    </source>
</evidence>
<proteinExistence type="inferred from homology"/>
<dbReference type="EMBL" id="CAJOBO010000918">
    <property type="protein sequence ID" value="CAF4311305.1"/>
    <property type="molecule type" value="Genomic_DNA"/>
</dbReference>
<dbReference type="EMBL" id="CAJOBS010000221">
    <property type="protein sequence ID" value="CAF4527393.1"/>
    <property type="molecule type" value="Genomic_DNA"/>
</dbReference>
<dbReference type="EMBL" id="CAJOBR010005578">
    <property type="protein sequence ID" value="CAF4822222.1"/>
    <property type="molecule type" value="Genomic_DNA"/>
</dbReference>
<dbReference type="Proteomes" id="UP000663872">
    <property type="component" value="Unassembled WGS sequence"/>
</dbReference>
<dbReference type="GO" id="GO:0006888">
    <property type="term" value="P:endoplasmic reticulum to Golgi vesicle-mediated transport"/>
    <property type="evidence" value="ECO:0007669"/>
    <property type="project" value="TreeGrafter"/>
</dbReference>
<dbReference type="Proteomes" id="UP000663838">
    <property type="component" value="Unassembled WGS sequence"/>
</dbReference>
<evidence type="ECO:0000313" key="14">
    <source>
        <dbReference type="EMBL" id="CAF4822222.1"/>
    </source>
</evidence>
<dbReference type="Proteomes" id="UP000663865">
    <property type="component" value="Unassembled WGS sequence"/>
</dbReference>
<reference evidence="6" key="1">
    <citation type="submission" date="2021-02" db="EMBL/GenBank/DDBJ databases">
        <authorList>
            <person name="Nowell W R."/>
        </authorList>
    </citation>
    <scope>NUCLEOTIDE SEQUENCE</scope>
</reference>
<dbReference type="Proteomes" id="UP000663825">
    <property type="component" value="Unassembled WGS sequence"/>
</dbReference>
<comment type="caution">
    <text evidence="6">The sequence shown here is derived from an EMBL/GenBank/DDBJ whole genome shotgun (WGS) entry which is preliminary data.</text>
</comment>
<evidence type="ECO:0000313" key="10">
    <source>
        <dbReference type="EMBL" id="CAF4311305.1"/>
    </source>
</evidence>
<dbReference type="Pfam" id="PF25809">
    <property type="entry name" value="STEEP1"/>
    <property type="match status" value="1"/>
</dbReference>
<evidence type="ECO:0000313" key="5">
    <source>
        <dbReference type="EMBL" id="CAF3344387.1"/>
    </source>
</evidence>
<dbReference type="EMBL" id="CAJNYV010000112">
    <property type="protein sequence ID" value="CAF3344387.1"/>
    <property type="molecule type" value="Genomic_DNA"/>
</dbReference>
<dbReference type="PANTHER" id="PTHR46355:SF1">
    <property type="entry name" value="STING ER EXIT PROTEIN"/>
    <property type="match status" value="1"/>
</dbReference>
<dbReference type="EMBL" id="CAJOBQ010002333">
    <property type="protein sequence ID" value="CAF4553677.1"/>
    <property type="molecule type" value="Genomic_DNA"/>
</dbReference>
<dbReference type="Proteomes" id="UP000663833">
    <property type="component" value="Unassembled WGS sequence"/>
</dbReference>
<evidence type="ECO:0000259" key="4">
    <source>
        <dbReference type="Pfam" id="PF25809"/>
    </source>
</evidence>
<accession>A0A817W0F1</accession>
<feature type="domain" description="STEEP1" evidence="4">
    <location>
        <begin position="22"/>
        <end position="123"/>
    </location>
</feature>
<evidence type="ECO:0000313" key="16">
    <source>
        <dbReference type="Proteomes" id="UP000663873"/>
    </source>
</evidence>
<dbReference type="EMBL" id="CAJNYD010001589">
    <property type="protein sequence ID" value="CAF3351950.1"/>
    <property type="molecule type" value="Genomic_DNA"/>
</dbReference>
<dbReference type="Proteomes" id="UP000663873">
    <property type="component" value="Unassembled WGS sequence"/>
</dbReference>
<dbReference type="InterPro" id="IPR057965">
    <property type="entry name" value="STEEP1_dom"/>
</dbReference>
<sequence length="219" mass="25236">MDDNASDKKRVILDDDQEEIYENPPHICYCLCGQMALILDCGLEYLPMRKRDRARVIDSKQHAHKKFCKDEDSPAYIRRKDEGIETQYRKKCLKCGLSLFYQHALSSPITFIFDGALTIEATDASNIYNQVLGSESKKVIKNIKREDRGKTSSVTVSTLDEEEEELEAREIANSYTQNARVIEKQLERKGMNKRKAIEEAARREQEAKRANIRGTLIDK</sequence>
<dbReference type="OrthoDB" id="418131at2759"/>
<dbReference type="GO" id="GO:0090158">
    <property type="term" value="P:endoplasmic reticulum membrane organization"/>
    <property type="evidence" value="ECO:0007669"/>
    <property type="project" value="TreeGrafter"/>
</dbReference>
<dbReference type="InterPro" id="IPR029704">
    <property type="entry name" value="STEEP-like"/>
</dbReference>
<dbReference type="Proteomes" id="UP000663851">
    <property type="component" value="Unassembled WGS sequence"/>
</dbReference>
<protein>
    <recommendedName>
        <fullName evidence="2">STING ER exit protein</fullName>
    </recommendedName>
</protein>
<evidence type="ECO:0000313" key="7">
    <source>
        <dbReference type="EMBL" id="CAF3365086.1"/>
    </source>
</evidence>
<dbReference type="AlphaFoldDB" id="A0A817W0F1"/>
<dbReference type="EMBL" id="CAJNYT010004608">
    <property type="protein sequence ID" value="CAF3673273.1"/>
    <property type="molecule type" value="Genomic_DNA"/>
</dbReference>
<dbReference type="EMBL" id="CAJNYU010002278">
    <property type="protein sequence ID" value="CAF3528629.1"/>
    <property type="molecule type" value="Genomic_DNA"/>
</dbReference>
<dbReference type="EMBL" id="CAJOBP010016039">
    <property type="protein sequence ID" value="CAF4582923.1"/>
    <property type="molecule type" value="Genomic_DNA"/>
</dbReference>
<evidence type="ECO:0000313" key="9">
    <source>
        <dbReference type="EMBL" id="CAF3673273.1"/>
    </source>
</evidence>
<evidence type="ECO:0000313" key="6">
    <source>
        <dbReference type="EMBL" id="CAF3351950.1"/>
    </source>
</evidence>
<comment type="similarity">
    <text evidence="1">Belongs to the STEEP1 family.</text>
</comment>